<dbReference type="AlphaFoldDB" id="A0A2R5LK35"/>
<dbReference type="Gene3D" id="3.40.50.1820">
    <property type="entry name" value="alpha/beta hydrolase"/>
    <property type="match status" value="1"/>
</dbReference>
<keyword evidence="1" id="KW-0472">Membrane</keyword>
<evidence type="ECO:0000259" key="2">
    <source>
        <dbReference type="Pfam" id="PF12146"/>
    </source>
</evidence>
<reference evidence="3" key="1">
    <citation type="submission" date="2018-03" db="EMBL/GenBank/DDBJ databases">
        <title>The relapsing fever spirochete Borrelia turicatae persists in the highly oxidative environment of its soft-bodied tick vector.</title>
        <authorList>
            <person name="Bourret T.J."/>
            <person name="Boyle W.K."/>
            <person name="Valenzuela J.G."/>
            <person name="Oliveira F."/>
            <person name="Lopez J.E."/>
        </authorList>
    </citation>
    <scope>NUCLEOTIDE SEQUENCE</scope>
    <source>
        <strain evidence="3">Kansas strain/isolate</strain>
        <tissue evidence="3">Salivary glands</tissue>
    </source>
</reference>
<protein>
    <submittedName>
        <fullName evidence="3">Putative conserved secreted protein</fullName>
    </submittedName>
</protein>
<feature type="domain" description="Serine aminopeptidase S33" evidence="2">
    <location>
        <begin position="96"/>
        <end position="228"/>
    </location>
</feature>
<feature type="transmembrane region" description="Helical" evidence="1">
    <location>
        <begin position="12"/>
        <end position="35"/>
    </location>
</feature>
<dbReference type="PANTHER" id="PTHR12277">
    <property type="entry name" value="ALPHA/BETA HYDROLASE DOMAIN-CONTAINING PROTEIN"/>
    <property type="match status" value="1"/>
</dbReference>
<name>A0A2R5LK35_9ACAR</name>
<dbReference type="SUPFAM" id="SSF53474">
    <property type="entry name" value="alpha/beta-Hydrolases"/>
    <property type="match status" value="1"/>
</dbReference>
<keyword evidence="1" id="KW-1133">Transmembrane helix</keyword>
<dbReference type="InterPro" id="IPR022742">
    <property type="entry name" value="Hydrolase_4"/>
</dbReference>
<proteinExistence type="predicted"/>
<dbReference type="GO" id="GO:0016020">
    <property type="term" value="C:membrane"/>
    <property type="evidence" value="ECO:0007669"/>
    <property type="project" value="TreeGrafter"/>
</dbReference>
<accession>A0A2R5LK35</accession>
<dbReference type="InterPro" id="IPR029058">
    <property type="entry name" value="AB_hydrolase_fold"/>
</dbReference>
<dbReference type="Pfam" id="PF12146">
    <property type="entry name" value="Hydrolase_4"/>
    <property type="match status" value="1"/>
</dbReference>
<dbReference type="EMBL" id="GGLE01005750">
    <property type="protein sequence ID" value="MBY09876.1"/>
    <property type="molecule type" value="Transcribed_RNA"/>
</dbReference>
<dbReference type="GO" id="GO:0008474">
    <property type="term" value="F:palmitoyl-(protein) hydrolase activity"/>
    <property type="evidence" value="ECO:0007669"/>
    <property type="project" value="TreeGrafter"/>
</dbReference>
<evidence type="ECO:0000313" key="3">
    <source>
        <dbReference type="EMBL" id="MBY09876.1"/>
    </source>
</evidence>
<keyword evidence="1" id="KW-0812">Transmembrane</keyword>
<sequence length="326" mass="36745">MICGFSSVMICLVYTYCSPVFAVLMLLLSMAGLVYQLGDLLLFHPNQPPHSRLYVPSPTMLGLPTENLRLKAHDGVSLHAFFIKQEPPLFSQAITLLYFHGNAGNIGHRLLNVEGLFHNCGCNILLLEYRGYGRSEGSPSEEGLYLDAEAGLHYLLQHPGIDHSLIILFGRSLGGAVALDLASRPEHGSRLFGVVVENTFTSIPDMARALLRWKVLQWLPEFCYKNQFQSIQKVPKMKTPTLFVSGLSDALTPPSMMQRLYKDCSSAVKRMVTFESGTHNETWQCKGYYNSLNMFFHDLVHRRFRDKEGPTWPVEHACIRIPPETI</sequence>
<dbReference type="PANTHER" id="PTHR12277:SF81">
    <property type="entry name" value="PROTEIN ABHD13"/>
    <property type="match status" value="1"/>
</dbReference>
<organism evidence="3">
    <name type="scientific">Ornithodoros turicata</name>
    <dbReference type="NCBI Taxonomy" id="34597"/>
    <lineage>
        <taxon>Eukaryota</taxon>
        <taxon>Metazoa</taxon>
        <taxon>Ecdysozoa</taxon>
        <taxon>Arthropoda</taxon>
        <taxon>Chelicerata</taxon>
        <taxon>Arachnida</taxon>
        <taxon>Acari</taxon>
        <taxon>Parasitiformes</taxon>
        <taxon>Ixodida</taxon>
        <taxon>Ixodoidea</taxon>
        <taxon>Argasidae</taxon>
        <taxon>Ornithodorinae</taxon>
        <taxon>Ornithodoros</taxon>
    </lineage>
</organism>
<evidence type="ECO:0000256" key="1">
    <source>
        <dbReference type="SAM" id="Phobius"/>
    </source>
</evidence>